<proteinExistence type="predicted"/>
<protein>
    <recommendedName>
        <fullName evidence="1">Helix-turn-helix domain-containing protein</fullName>
    </recommendedName>
</protein>
<dbReference type="InterPro" id="IPR041657">
    <property type="entry name" value="HTH_17"/>
</dbReference>
<dbReference type="Proteomes" id="UP001060504">
    <property type="component" value="Unassembled WGS sequence"/>
</dbReference>
<evidence type="ECO:0000313" key="3">
    <source>
        <dbReference type="Proteomes" id="UP001060504"/>
    </source>
</evidence>
<reference evidence="2 3" key="1">
    <citation type="submission" date="2021-08" db="EMBL/GenBank/DDBJ databases">
        <title>Draft genome sequence of Mycolicibacterium sp. NGTWS1702 strain.</title>
        <authorList>
            <person name="Matsumoto M."/>
            <person name="Tang B.C.C."/>
            <person name="Machida Y."/>
            <person name="Matoyama H."/>
            <person name="Kishihara T."/>
            <person name="Sato S."/>
            <person name="Kondo I."/>
            <person name="Sano M."/>
            <person name="Kato G."/>
        </authorList>
    </citation>
    <scope>NUCLEOTIDE SEQUENCE [LARGE SCALE GENOMIC DNA]</scope>
    <source>
        <strain evidence="2 3">NGTWSNA01</strain>
    </source>
</reference>
<gene>
    <name evidence="2" type="ORF">NGTWS1702_04110</name>
</gene>
<comment type="caution">
    <text evidence="2">The sequence shown here is derived from an EMBL/GenBank/DDBJ whole genome shotgun (WGS) entry which is preliminary data.</text>
</comment>
<dbReference type="NCBIfam" id="TIGR01764">
    <property type="entry name" value="excise"/>
    <property type="match status" value="1"/>
</dbReference>
<accession>A0ABQ4V5Y0</accession>
<sequence length="121" mass="12664">MTATTLTLTPDAELAEALARLDTVMPTGDEARSPWLSVNQVAEITGAAARTVRRWVADGRLPSVKVAGRTIRIHRDDLAATLQPRTPTETPPAAAVIPVSHHCTCLCAQAAAAGMGAEKLA</sequence>
<evidence type="ECO:0000259" key="1">
    <source>
        <dbReference type="Pfam" id="PF12728"/>
    </source>
</evidence>
<feature type="domain" description="Helix-turn-helix" evidence="1">
    <location>
        <begin position="35"/>
        <end position="83"/>
    </location>
</feature>
<dbReference type="InterPro" id="IPR009061">
    <property type="entry name" value="DNA-bd_dom_put_sf"/>
</dbReference>
<dbReference type="Pfam" id="PF12728">
    <property type="entry name" value="HTH_17"/>
    <property type="match status" value="1"/>
</dbReference>
<keyword evidence="3" id="KW-1185">Reference proteome</keyword>
<name>A0ABQ4V5Y0_9MYCO</name>
<dbReference type="InterPro" id="IPR010093">
    <property type="entry name" value="SinI_DNA-bd"/>
</dbReference>
<dbReference type="EMBL" id="BPRH01000458">
    <property type="protein sequence ID" value="GJF09607.1"/>
    <property type="molecule type" value="Genomic_DNA"/>
</dbReference>
<evidence type="ECO:0000313" key="2">
    <source>
        <dbReference type="EMBL" id="GJF09607.1"/>
    </source>
</evidence>
<organism evidence="2 3">
    <name type="scientific">Mycolicibacterium cyprinidarum</name>
    <dbReference type="NCBI Taxonomy" id="2860311"/>
    <lineage>
        <taxon>Bacteria</taxon>
        <taxon>Bacillati</taxon>
        <taxon>Actinomycetota</taxon>
        <taxon>Actinomycetes</taxon>
        <taxon>Mycobacteriales</taxon>
        <taxon>Mycobacteriaceae</taxon>
        <taxon>Mycolicibacterium</taxon>
    </lineage>
</organism>
<dbReference type="SUPFAM" id="SSF46955">
    <property type="entry name" value="Putative DNA-binding domain"/>
    <property type="match status" value="1"/>
</dbReference>